<evidence type="ECO:0000313" key="3">
    <source>
        <dbReference type="Proteomes" id="UP000688947"/>
    </source>
</evidence>
<accession>A0A8T1TWU8</accession>
<feature type="signal peptide" evidence="1">
    <location>
        <begin position="1"/>
        <end position="22"/>
    </location>
</feature>
<evidence type="ECO:0008006" key="4">
    <source>
        <dbReference type="Google" id="ProtNLM"/>
    </source>
</evidence>
<comment type="caution">
    <text evidence="2">The sequence shown here is derived from an EMBL/GenBank/DDBJ whole genome shotgun (WGS) entry which is preliminary data.</text>
</comment>
<evidence type="ECO:0000256" key="1">
    <source>
        <dbReference type="SAM" id="SignalP"/>
    </source>
</evidence>
<dbReference type="Proteomes" id="UP000688947">
    <property type="component" value="Unassembled WGS sequence"/>
</dbReference>
<evidence type="ECO:0000313" key="2">
    <source>
        <dbReference type="EMBL" id="KAG6949620.1"/>
    </source>
</evidence>
<keyword evidence="1" id="KW-0732">Signal</keyword>
<gene>
    <name evidence="2" type="ORF">JG687_00014739</name>
</gene>
<reference evidence="2" key="1">
    <citation type="submission" date="2021-01" db="EMBL/GenBank/DDBJ databases">
        <title>Phytophthora aleatoria, a newly-described species from Pinus radiata is distinct from Phytophthora cactorum isolates based on comparative genomics.</title>
        <authorList>
            <person name="Mcdougal R."/>
            <person name="Panda P."/>
            <person name="Williams N."/>
            <person name="Studholme D.J."/>
        </authorList>
    </citation>
    <scope>NUCLEOTIDE SEQUENCE</scope>
    <source>
        <strain evidence="2">NZFS 3830</strain>
    </source>
</reference>
<dbReference type="AlphaFoldDB" id="A0A8T1TWU8"/>
<protein>
    <recommendedName>
        <fullName evidence="4">RxLR effector protein</fullName>
    </recommendedName>
</protein>
<feature type="non-terminal residue" evidence="2">
    <location>
        <position position="1"/>
    </location>
</feature>
<dbReference type="EMBL" id="JAENGZ010001227">
    <property type="protein sequence ID" value="KAG6949620.1"/>
    <property type="molecule type" value="Genomic_DNA"/>
</dbReference>
<name>A0A8T1TWU8_9STRA</name>
<organism evidence="2 3">
    <name type="scientific">Phytophthora cactorum</name>
    <dbReference type="NCBI Taxonomy" id="29920"/>
    <lineage>
        <taxon>Eukaryota</taxon>
        <taxon>Sar</taxon>
        <taxon>Stramenopiles</taxon>
        <taxon>Oomycota</taxon>
        <taxon>Peronosporomycetes</taxon>
        <taxon>Peronosporales</taxon>
        <taxon>Peronosporaceae</taxon>
        <taxon>Phytophthora</taxon>
    </lineage>
</organism>
<proteinExistence type="predicted"/>
<sequence length="126" mass="14616">RLYDSTHHLLLVILVIASSSFTTVSTSKDLNPSTYTERAKLRDAVKLNGGSNRLLRTRKMDSEEPLVSLSALGIWKSNLLEKNFEEITDWVWAENIDEFFRMKSKGITRESMREALEIDKNKKKRR</sequence>
<feature type="chain" id="PRO_5035788632" description="RxLR effector protein" evidence="1">
    <location>
        <begin position="23"/>
        <end position="126"/>
    </location>
</feature>